<keyword evidence="3" id="KW-1185">Reference proteome</keyword>
<dbReference type="Pfam" id="PF13302">
    <property type="entry name" value="Acetyltransf_3"/>
    <property type="match status" value="1"/>
</dbReference>
<evidence type="ECO:0000313" key="3">
    <source>
        <dbReference type="Proteomes" id="UP000033187"/>
    </source>
</evidence>
<dbReference type="GO" id="GO:0016747">
    <property type="term" value="F:acyltransferase activity, transferring groups other than amino-acyl groups"/>
    <property type="evidence" value="ECO:0007669"/>
    <property type="project" value="InterPro"/>
</dbReference>
<dbReference type="SUPFAM" id="SSF55729">
    <property type="entry name" value="Acyl-CoA N-acyltransferases (Nat)"/>
    <property type="match status" value="1"/>
</dbReference>
<dbReference type="Gene3D" id="3.40.630.30">
    <property type="match status" value="1"/>
</dbReference>
<dbReference type="PROSITE" id="PS51186">
    <property type="entry name" value="GNAT"/>
    <property type="match status" value="1"/>
</dbReference>
<dbReference type="RefSeq" id="WP_160298733.1">
    <property type="nucleotide sequence ID" value="NZ_LN829118.1"/>
</dbReference>
<dbReference type="InterPro" id="IPR000182">
    <property type="entry name" value="GNAT_dom"/>
</dbReference>
<dbReference type="EMBL" id="LN829119">
    <property type="protein sequence ID" value="CPR22372.1"/>
    <property type="molecule type" value="Genomic_DNA"/>
</dbReference>
<organism evidence="2 3">
    <name type="scientific">Candidatus Filomicrobium marinum</name>
    <dbReference type="NCBI Taxonomy" id="1608628"/>
    <lineage>
        <taxon>Bacteria</taxon>
        <taxon>Pseudomonadati</taxon>
        <taxon>Pseudomonadota</taxon>
        <taxon>Alphaproteobacteria</taxon>
        <taxon>Hyphomicrobiales</taxon>
        <taxon>Hyphomicrobiaceae</taxon>
        <taxon>Filomicrobium</taxon>
    </lineage>
</organism>
<dbReference type="CDD" id="cd04301">
    <property type="entry name" value="NAT_SF"/>
    <property type="match status" value="1"/>
</dbReference>
<name>A0A0D6JL02_9HYPH</name>
<protein>
    <submittedName>
        <fullName evidence="2">GCN5-related N-acetyltransferase</fullName>
    </submittedName>
</protein>
<dbReference type="KEGG" id="fil:BN1229_v1_3815"/>
<dbReference type="KEGG" id="fiy:BN1229_v1_3805"/>
<dbReference type="Proteomes" id="UP000033187">
    <property type="component" value="Chromosome 1"/>
</dbReference>
<evidence type="ECO:0000259" key="1">
    <source>
        <dbReference type="PROSITE" id="PS51186"/>
    </source>
</evidence>
<proteinExistence type="predicted"/>
<evidence type="ECO:0000313" key="2">
    <source>
        <dbReference type="EMBL" id="CPR22372.1"/>
    </source>
</evidence>
<feature type="domain" description="N-acetyltransferase" evidence="1">
    <location>
        <begin position="18"/>
        <end position="177"/>
    </location>
</feature>
<reference evidence="3" key="1">
    <citation type="submission" date="2015-02" db="EMBL/GenBank/DDBJ databases">
        <authorList>
            <person name="Chooi Y.-H."/>
        </authorList>
    </citation>
    <scope>NUCLEOTIDE SEQUENCE [LARGE SCALE GENOMIC DNA]</scope>
    <source>
        <strain evidence="3">strain Y</strain>
    </source>
</reference>
<accession>A0A0D6JL02</accession>
<dbReference type="AlphaFoldDB" id="A0A0D6JL02"/>
<sequence>MDVRSYSAADALKDGTLVIVRAIRHDDRASVLATFKSLDRESVYTRLFTYKKELTEAELKQFTEVDFENVVALVVTIQSGEGGRLIGGGRYYVDAASPAPRSAELAFVTADDWHGRGIASLVLRHLARIARDQGIETFEAEVLAQNRAMLAVFGRSGLKVIQRRDGNTVHVTLLLNE</sequence>
<keyword evidence="2" id="KW-0808">Transferase</keyword>
<dbReference type="InterPro" id="IPR016181">
    <property type="entry name" value="Acyl_CoA_acyltransferase"/>
</dbReference>
<gene>
    <name evidence="2" type="ORF">YBN1229_v1_3805</name>
</gene>